<evidence type="ECO:0000256" key="1">
    <source>
        <dbReference type="ARBA" id="ARBA00005417"/>
    </source>
</evidence>
<dbReference type="PROSITE" id="PS00211">
    <property type="entry name" value="ABC_TRANSPORTER_1"/>
    <property type="match status" value="1"/>
</dbReference>
<dbReference type="PANTHER" id="PTHR42734">
    <property type="entry name" value="METAL TRANSPORT SYSTEM ATP-BINDING PROTEIN TM_0124-RELATED"/>
    <property type="match status" value="1"/>
</dbReference>
<gene>
    <name evidence="6" type="ORF">IFO66_05505</name>
</gene>
<feature type="domain" description="ABC transporter" evidence="5">
    <location>
        <begin position="12"/>
        <end position="247"/>
    </location>
</feature>
<dbReference type="InterPro" id="IPR027417">
    <property type="entry name" value="P-loop_NTPase"/>
</dbReference>
<sequence length="248" mass="28522">MSDNRACHNQVVTLDQLGFKYEDQHVFQDVSFEIYERDFVGVIGSNGAGKTTLMRLMVGLLKPAAGEVRLFNTPIQQFKAWERIGYVPQKNNFNPLFPATVMEVVESGVFSRSKIFRRLSQADRTKIEDAMKVMRIENLANKRIGQLSGGQQQRVFLARAMVNKPELLILDEPTVGIDAETQRDFFNLLQHLHEHHNMTIIMVSHDMEMVNAWLGSEPVHRSGKFSFYRKHSHEQVCQEEDFVHGVFV</sequence>
<evidence type="ECO:0000256" key="3">
    <source>
        <dbReference type="ARBA" id="ARBA00022741"/>
    </source>
</evidence>
<comment type="similarity">
    <text evidence="1">Belongs to the ABC transporter superfamily.</text>
</comment>
<dbReference type="Pfam" id="PF00005">
    <property type="entry name" value="ABC_tran"/>
    <property type="match status" value="1"/>
</dbReference>
<dbReference type="RefSeq" id="WP_192024140.1">
    <property type="nucleotide sequence ID" value="NZ_JACYTN010000002.1"/>
</dbReference>
<dbReference type="Gene3D" id="3.40.50.300">
    <property type="entry name" value="P-loop containing nucleotide triphosphate hydrolases"/>
    <property type="match status" value="1"/>
</dbReference>
<keyword evidence="7" id="KW-1185">Reference proteome</keyword>
<dbReference type="InterPro" id="IPR003593">
    <property type="entry name" value="AAA+_ATPase"/>
</dbReference>
<evidence type="ECO:0000313" key="6">
    <source>
        <dbReference type="EMBL" id="MBD8497760.1"/>
    </source>
</evidence>
<proteinExistence type="inferred from homology"/>
<dbReference type="SMART" id="SM00382">
    <property type="entry name" value="AAA"/>
    <property type="match status" value="1"/>
</dbReference>
<dbReference type="SUPFAM" id="SSF52540">
    <property type="entry name" value="P-loop containing nucleoside triphosphate hydrolases"/>
    <property type="match status" value="1"/>
</dbReference>
<organism evidence="6 7">
    <name type="scientific">Paenibacillus arenosi</name>
    <dbReference type="NCBI Taxonomy" id="2774142"/>
    <lineage>
        <taxon>Bacteria</taxon>
        <taxon>Bacillati</taxon>
        <taxon>Bacillota</taxon>
        <taxon>Bacilli</taxon>
        <taxon>Bacillales</taxon>
        <taxon>Paenibacillaceae</taxon>
        <taxon>Paenibacillus</taxon>
    </lineage>
</organism>
<dbReference type="PROSITE" id="PS50893">
    <property type="entry name" value="ABC_TRANSPORTER_2"/>
    <property type="match status" value="1"/>
</dbReference>
<dbReference type="EMBL" id="JACYTN010000002">
    <property type="protein sequence ID" value="MBD8497760.1"/>
    <property type="molecule type" value="Genomic_DNA"/>
</dbReference>
<dbReference type="PANTHER" id="PTHR42734:SF17">
    <property type="entry name" value="METAL TRANSPORT SYSTEM ATP-BINDING PROTEIN TM_0124-RELATED"/>
    <property type="match status" value="1"/>
</dbReference>
<evidence type="ECO:0000313" key="7">
    <source>
        <dbReference type="Proteomes" id="UP000634529"/>
    </source>
</evidence>
<reference evidence="6 7" key="1">
    <citation type="submission" date="2020-09" db="EMBL/GenBank/DDBJ databases">
        <title>Paenibacillus sp. CAU 1523 isolated from sand of Haeundae Beach.</title>
        <authorList>
            <person name="Kim W."/>
        </authorList>
    </citation>
    <scope>NUCLEOTIDE SEQUENCE [LARGE SCALE GENOMIC DNA]</scope>
    <source>
        <strain evidence="6 7">CAU 1523</strain>
    </source>
</reference>
<dbReference type="InterPro" id="IPR017871">
    <property type="entry name" value="ABC_transporter-like_CS"/>
</dbReference>
<name>A0ABR9AUI2_9BACL</name>
<keyword evidence="3" id="KW-0547">Nucleotide-binding</keyword>
<dbReference type="InterPro" id="IPR003439">
    <property type="entry name" value="ABC_transporter-like_ATP-bd"/>
</dbReference>
<evidence type="ECO:0000256" key="4">
    <source>
        <dbReference type="ARBA" id="ARBA00022840"/>
    </source>
</evidence>
<accession>A0ABR9AUI2</accession>
<evidence type="ECO:0000259" key="5">
    <source>
        <dbReference type="PROSITE" id="PS50893"/>
    </source>
</evidence>
<keyword evidence="2" id="KW-0813">Transport</keyword>
<dbReference type="Proteomes" id="UP000634529">
    <property type="component" value="Unassembled WGS sequence"/>
</dbReference>
<dbReference type="InterPro" id="IPR050153">
    <property type="entry name" value="Metal_Ion_Import_ABC"/>
</dbReference>
<dbReference type="GO" id="GO:0005524">
    <property type="term" value="F:ATP binding"/>
    <property type="evidence" value="ECO:0007669"/>
    <property type="project" value="UniProtKB-KW"/>
</dbReference>
<keyword evidence="4 6" id="KW-0067">ATP-binding</keyword>
<comment type="caution">
    <text evidence="6">The sequence shown here is derived from an EMBL/GenBank/DDBJ whole genome shotgun (WGS) entry which is preliminary data.</text>
</comment>
<protein>
    <submittedName>
        <fullName evidence="6">Metal ABC transporter ATP-binding protein</fullName>
    </submittedName>
</protein>
<evidence type="ECO:0000256" key="2">
    <source>
        <dbReference type="ARBA" id="ARBA00022448"/>
    </source>
</evidence>
<dbReference type="CDD" id="cd03235">
    <property type="entry name" value="ABC_Metallic_Cations"/>
    <property type="match status" value="1"/>
</dbReference>